<dbReference type="PROSITE" id="PS50011">
    <property type="entry name" value="PROTEIN_KINASE_DOM"/>
    <property type="match status" value="1"/>
</dbReference>
<evidence type="ECO:0000313" key="9">
    <source>
        <dbReference type="Proteomes" id="UP000265618"/>
    </source>
</evidence>
<accession>A0A9K3GIH9</accession>
<dbReference type="InterPro" id="IPR000719">
    <property type="entry name" value="Prot_kinase_dom"/>
</dbReference>
<keyword evidence="2" id="KW-0808">Transferase</keyword>
<keyword evidence="5" id="KW-0067">ATP-binding</keyword>
<dbReference type="Gene3D" id="3.80.10.10">
    <property type="entry name" value="Ribonuclease Inhibitor"/>
    <property type="match status" value="1"/>
</dbReference>
<comment type="caution">
    <text evidence="8">The sequence shown here is derived from an EMBL/GenBank/DDBJ whole genome shotgun (WGS) entry which is preliminary data.</text>
</comment>
<evidence type="ECO:0000259" key="7">
    <source>
        <dbReference type="PROSITE" id="PS50011"/>
    </source>
</evidence>
<feature type="domain" description="Protein kinase" evidence="7">
    <location>
        <begin position="1"/>
        <end position="254"/>
    </location>
</feature>
<dbReference type="Proteomes" id="UP000265618">
    <property type="component" value="Unassembled WGS sequence"/>
</dbReference>
<dbReference type="InterPro" id="IPR050660">
    <property type="entry name" value="NEK_Ser/Thr_kinase"/>
</dbReference>
<proteinExistence type="predicted"/>
<evidence type="ECO:0000256" key="3">
    <source>
        <dbReference type="ARBA" id="ARBA00022741"/>
    </source>
</evidence>
<evidence type="ECO:0000256" key="6">
    <source>
        <dbReference type="SAM" id="MobiDB-lite"/>
    </source>
</evidence>
<keyword evidence="4" id="KW-0418">Kinase</keyword>
<keyword evidence="3" id="KW-0547">Nucleotide-binding</keyword>
<dbReference type="SMART" id="SM00220">
    <property type="entry name" value="S_TKc"/>
    <property type="match status" value="1"/>
</dbReference>
<dbReference type="Pfam" id="PF00069">
    <property type="entry name" value="Pkinase"/>
    <property type="match status" value="1"/>
</dbReference>
<dbReference type="EC" id="2.7.11.1" evidence="1"/>
<gene>
    <name evidence="8" type="ORF">KIPB_006834</name>
</gene>
<protein>
    <recommendedName>
        <fullName evidence="1">non-specific serine/threonine protein kinase</fullName>
        <ecNumber evidence="1">2.7.11.1</ecNumber>
    </recommendedName>
</protein>
<evidence type="ECO:0000256" key="5">
    <source>
        <dbReference type="ARBA" id="ARBA00022840"/>
    </source>
</evidence>
<evidence type="ECO:0000256" key="1">
    <source>
        <dbReference type="ARBA" id="ARBA00012513"/>
    </source>
</evidence>
<feature type="region of interest" description="Disordered" evidence="6">
    <location>
        <begin position="258"/>
        <end position="284"/>
    </location>
</feature>
<dbReference type="AlphaFoldDB" id="A0A9K3GIH9"/>
<keyword evidence="9" id="KW-1185">Reference proteome</keyword>
<evidence type="ECO:0000256" key="4">
    <source>
        <dbReference type="ARBA" id="ARBA00022777"/>
    </source>
</evidence>
<dbReference type="OrthoDB" id="10252171at2759"/>
<dbReference type="EMBL" id="BDIP01001819">
    <property type="protein sequence ID" value="GIQ85199.1"/>
    <property type="molecule type" value="Genomic_DNA"/>
</dbReference>
<dbReference type="PROSITE" id="PS00108">
    <property type="entry name" value="PROTEIN_KINASE_ST"/>
    <property type="match status" value="1"/>
</dbReference>
<evidence type="ECO:0000256" key="2">
    <source>
        <dbReference type="ARBA" id="ARBA00022679"/>
    </source>
</evidence>
<reference evidence="8 9" key="1">
    <citation type="journal article" date="2018" name="PLoS ONE">
        <title>The draft genome of Kipferlia bialata reveals reductive genome evolution in fornicate parasites.</title>
        <authorList>
            <person name="Tanifuji G."/>
            <person name="Takabayashi S."/>
            <person name="Kume K."/>
            <person name="Takagi M."/>
            <person name="Nakayama T."/>
            <person name="Kamikawa R."/>
            <person name="Inagaki Y."/>
            <person name="Hashimoto T."/>
        </authorList>
    </citation>
    <scope>NUCLEOTIDE SEQUENCE [LARGE SCALE GENOMIC DNA]</scope>
    <source>
        <strain evidence="8">NY0173</strain>
    </source>
</reference>
<dbReference type="Gene3D" id="1.10.510.10">
    <property type="entry name" value="Transferase(Phosphotransferase) domain 1"/>
    <property type="match status" value="1"/>
</dbReference>
<dbReference type="InterPro" id="IPR008271">
    <property type="entry name" value="Ser/Thr_kinase_AS"/>
</dbReference>
<feature type="region of interest" description="Disordered" evidence="6">
    <location>
        <begin position="412"/>
        <end position="439"/>
    </location>
</feature>
<dbReference type="GO" id="GO:0004674">
    <property type="term" value="F:protein serine/threonine kinase activity"/>
    <property type="evidence" value="ECO:0007669"/>
    <property type="project" value="UniProtKB-EC"/>
</dbReference>
<dbReference type="PANTHER" id="PTHR43671:SF13">
    <property type="entry name" value="SERINE_THREONINE-PROTEIN KINASE NEK2"/>
    <property type="match status" value="1"/>
</dbReference>
<feature type="compositionally biased region" description="Basic and acidic residues" evidence="6">
    <location>
        <begin position="419"/>
        <end position="431"/>
    </location>
</feature>
<dbReference type="SUPFAM" id="SSF56112">
    <property type="entry name" value="Protein kinase-like (PK-like)"/>
    <property type="match status" value="1"/>
</dbReference>
<name>A0A9K3GIH9_9EUKA</name>
<dbReference type="InterPro" id="IPR011009">
    <property type="entry name" value="Kinase-like_dom_sf"/>
</dbReference>
<evidence type="ECO:0000313" key="8">
    <source>
        <dbReference type="EMBL" id="GIQ85199.1"/>
    </source>
</evidence>
<sequence>VAIKKIDITASVVGLKRHEIAQYVERLDKGVVLLQSLARIPHMNIAQYLDSYLDEARNEMCIVMEYVKGTDLKALISLRTERPQSVPMGMVKSVTFQLLSAVHHLHSQTPPVIHRDLKPENVLLDNNGTVKIVDFGFARTVSPHGLAETYCGSPLYMSPEIFRKEKYDEKTDIWSLGCVLYELVSGRHPFQASSMADLTHKLQAASFRKLTLESCPMALIINMMLRGTPSERPSAKKVLTLPPFSHPSHTHAVLTAKPVSTRRRGGRKDLHPLTIPTAGRPSPTQFLLDEKKGLEEQIEPLVRRLTVVMRQLDNQAKYDKNSASLIGPNGTDTCILDLLAGFQTVIKNNPSVAALEIERERQKMLQAERERELQEESEPLEGEAALLVDAAEGKGDIIATIDWDERNRGVLESNGGLAEAERERESAKESGWETSTVMSSDIDGEGARLTASEGQEPSQAFLLALQSCMDKKDGVLKLTKMTLTLADLDHLVKSIPSLPTLVTVRIGENNLGDEGMHLLTCFLRALPSPKTIRKLDLGGWNIV</sequence>
<organism evidence="8 9">
    <name type="scientific">Kipferlia bialata</name>
    <dbReference type="NCBI Taxonomy" id="797122"/>
    <lineage>
        <taxon>Eukaryota</taxon>
        <taxon>Metamonada</taxon>
        <taxon>Carpediemonas-like organisms</taxon>
        <taxon>Kipferlia</taxon>
    </lineage>
</organism>
<dbReference type="SUPFAM" id="SSF52047">
    <property type="entry name" value="RNI-like"/>
    <property type="match status" value="1"/>
</dbReference>
<feature type="non-terminal residue" evidence="8">
    <location>
        <position position="1"/>
    </location>
</feature>
<dbReference type="GO" id="GO:0005524">
    <property type="term" value="F:ATP binding"/>
    <property type="evidence" value="ECO:0007669"/>
    <property type="project" value="UniProtKB-KW"/>
</dbReference>
<dbReference type="InterPro" id="IPR032675">
    <property type="entry name" value="LRR_dom_sf"/>
</dbReference>
<dbReference type="PANTHER" id="PTHR43671">
    <property type="entry name" value="SERINE/THREONINE-PROTEIN KINASE NEK"/>
    <property type="match status" value="1"/>
</dbReference>